<dbReference type="PANTHER" id="PTHR12582:SF41">
    <property type="entry name" value="UNC5C-LIKE PROTEIN"/>
    <property type="match status" value="1"/>
</dbReference>
<dbReference type="AlphaFoldDB" id="A0A2G8JVI0"/>
<sequence>MEVGKHETVLSNMSEFAEESILFPRRISMPNLLQGTYKTGDVCRSGINSYWENINEDEGDSHSLRAESKIGKDGGTLDIQNTGVSLEIPPGALRRDYCIQMRIIPHHETELSFASSSSVVVELLPNNVKLLKPATLTLPHHLVLKKKCGWKAKGYSSHHKEGNQPQWEEERNAQCDVTYRTCGMRLYNFSWKKFEVGDDIVEAKKIILYAAMRPSIENEIFLDIGYYWQLPSCREVSKLK</sequence>
<evidence type="ECO:0000259" key="1">
    <source>
        <dbReference type="PROSITE" id="PS51145"/>
    </source>
</evidence>
<organism evidence="2 3">
    <name type="scientific">Stichopus japonicus</name>
    <name type="common">Sea cucumber</name>
    <dbReference type="NCBI Taxonomy" id="307972"/>
    <lineage>
        <taxon>Eukaryota</taxon>
        <taxon>Metazoa</taxon>
        <taxon>Echinodermata</taxon>
        <taxon>Eleutherozoa</taxon>
        <taxon>Echinozoa</taxon>
        <taxon>Holothuroidea</taxon>
        <taxon>Aspidochirotacea</taxon>
        <taxon>Aspidochirotida</taxon>
        <taxon>Stichopodidae</taxon>
        <taxon>Apostichopus</taxon>
    </lineage>
</organism>
<dbReference type="GO" id="GO:0016020">
    <property type="term" value="C:membrane"/>
    <property type="evidence" value="ECO:0007669"/>
    <property type="project" value="InterPro"/>
</dbReference>
<accession>A0A2G8JVI0</accession>
<dbReference type="Pfam" id="PF00791">
    <property type="entry name" value="ZU5"/>
    <property type="match status" value="1"/>
</dbReference>
<evidence type="ECO:0000313" key="2">
    <source>
        <dbReference type="EMBL" id="PIK39754.1"/>
    </source>
</evidence>
<reference evidence="2 3" key="1">
    <citation type="journal article" date="2017" name="PLoS Biol.">
        <title>The sea cucumber genome provides insights into morphological evolution and visceral regeneration.</title>
        <authorList>
            <person name="Zhang X."/>
            <person name="Sun L."/>
            <person name="Yuan J."/>
            <person name="Sun Y."/>
            <person name="Gao Y."/>
            <person name="Zhang L."/>
            <person name="Li S."/>
            <person name="Dai H."/>
            <person name="Hamel J.F."/>
            <person name="Liu C."/>
            <person name="Yu Y."/>
            <person name="Liu S."/>
            <person name="Lin W."/>
            <person name="Guo K."/>
            <person name="Jin S."/>
            <person name="Xu P."/>
            <person name="Storey K.B."/>
            <person name="Huan P."/>
            <person name="Zhang T."/>
            <person name="Zhou Y."/>
            <person name="Zhang J."/>
            <person name="Lin C."/>
            <person name="Li X."/>
            <person name="Xing L."/>
            <person name="Huo D."/>
            <person name="Sun M."/>
            <person name="Wang L."/>
            <person name="Mercier A."/>
            <person name="Li F."/>
            <person name="Yang H."/>
            <person name="Xiang J."/>
        </authorList>
    </citation>
    <scope>NUCLEOTIDE SEQUENCE [LARGE SCALE GENOMIC DNA]</scope>
    <source>
        <strain evidence="2">Shaxun</strain>
        <tissue evidence="2">Muscle</tissue>
    </source>
</reference>
<dbReference type="GO" id="GO:0005042">
    <property type="term" value="F:netrin receptor activity"/>
    <property type="evidence" value="ECO:0007669"/>
    <property type="project" value="InterPro"/>
</dbReference>
<dbReference type="PROSITE" id="PS51145">
    <property type="entry name" value="ZU5"/>
    <property type="match status" value="1"/>
</dbReference>
<comment type="caution">
    <text evidence="2">The sequence shown here is derived from an EMBL/GenBank/DDBJ whole genome shotgun (WGS) entry which is preliminary data.</text>
</comment>
<dbReference type="Gene3D" id="2.60.220.30">
    <property type="match status" value="1"/>
</dbReference>
<dbReference type="PANTHER" id="PTHR12582">
    <property type="entry name" value="NETRIN RECEPTOR UNC5"/>
    <property type="match status" value="1"/>
</dbReference>
<name>A0A2G8JVI0_STIJA</name>
<dbReference type="OrthoDB" id="5973910at2759"/>
<keyword evidence="3" id="KW-1185">Reference proteome</keyword>
<protein>
    <recommendedName>
        <fullName evidence="1">ZU5 domain-containing protein</fullName>
    </recommendedName>
</protein>
<dbReference type="Proteomes" id="UP000230750">
    <property type="component" value="Unassembled WGS sequence"/>
</dbReference>
<dbReference type="InterPro" id="IPR037936">
    <property type="entry name" value="UNC5A-D"/>
</dbReference>
<dbReference type="EMBL" id="MRZV01001204">
    <property type="protein sequence ID" value="PIK39754.1"/>
    <property type="molecule type" value="Genomic_DNA"/>
</dbReference>
<gene>
    <name evidence="2" type="ORF">BSL78_23412</name>
</gene>
<proteinExistence type="predicted"/>
<feature type="domain" description="ZU5" evidence="1">
    <location>
        <begin position="64"/>
        <end position="198"/>
    </location>
</feature>
<dbReference type="InterPro" id="IPR000906">
    <property type="entry name" value="ZU5_dom"/>
</dbReference>
<evidence type="ECO:0000313" key="3">
    <source>
        <dbReference type="Proteomes" id="UP000230750"/>
    </source>
</evidence>